<reference evidence="2" key="1">
    <citation type="journal article" date="2023" name="Mol. Phylogenet. Evol.">
        <title>Genome-scale phylogeny and comparative genomics of the fungal order Sordariales.</title>
        <authorList>
            <person name="Hensen N."/>
            <person name="Bonometti L."/>
            <person name="Westerberg I."/>
            <person name="Brannstrom I.O."/>
            <person name="Guillou S."/>
            <person name="Cros-Aarteil S."/>
            <person name="Calhoun S."/>
            <person name="Haridas S."/>
            <person name="Kuo A."/>
            <person name="Mondo S."/>
            <person name="Pangilinan J."/>
            <person name="Riley R."/>
            <person name="LaButti K."/>
            <person name="Andreopoulos B."/>
            <person name="Lipzen A."/>
            <person name="Chen C."/>
            <person name="Yan M."/>
            <person name="Daum C."/>
            <person name="Ng V."/>
            <person name="Clum A."/>
            <person name="Steindorff A."/>
            <person name="Ohm R.A."/>
            <person name="Martin F."/>
            <person name="Silar P."/>
            <person name="Natvig D.O."/>
            <person name="Lalanne C."/>
            <person name="Gautier V."/>
            <person name="Ament-Velasquez S.L."/>
            <person name="Kruys A."/>
            <person name="Hutchinson M.I."/>
            <person name="Powell A.J."/>
            <person name="Barry K."/>
            <person name="Miller A.N."/>
            <person name="Grigoriev I.V."/>
            <person name="Debuchy R."/>
            <person name="Gladieux P."/>
            <person name="Hiltunen Thoren M."/>
            <person name="Johannesson H."/>
        </authorList>
    </citation>
    <scope>NUCLEOTIDE SEQUENCE</scope>
    <source>
        <strain evidence="2">CBS 103.79</strain>
    </source>
</reference>
<dbReference type="AlphaFoldDB" id="A0AAN6MGC0"/>
<reference evidence="2" key="2">
    <citation type="submission" date="2023-05" db="EMBL/GenBank/DDBJ databases">
        <authorList>
            <consortium name="Lawrence Berkeley National Laboratory"/>
            <person name="Steindorff A."/>
            <person name="Hensen N."/>
            <person name="Bonometti L."/>
            <person name="Westerberg I."/>
            <person name="Brannstrom I.O."/>
            <person name="Guillou S."/>
            <person name="Cros-Aarteil S."/>
            <person name="Calhoun S."/>
            <person name="Haridas S."/>
            <person name="Kuo A."/>
            <person name="Mondo S."/>
            <person name="Pangilinan J."/>
            <person name="Riley R."/>
            <person name="Labutti K."/>
            <person name="Andreopoulos B."/>
            <person name="Lipzen A."/>
            <person name="Chen C."/>
            <person name="Yanf M."/>
            <person name="Daum C."/>
            <person name="Ng V."/>
            <person name="Clum A."/>
            <person name="Ohm R."/>
            <person name="Martin F."/>
            <person name="Silar P."/>
            <person name="Natvig D."/>
            <person name="Lalanne C."/>
            <person name="Gautier V."/>
            <person name="Ament-Velasquez S.L."/>
            <person name="Kruys A."/>
            <person name="Hutchinson M.I."/>
            <person name="Powell A.J."/>
            <person name="Barry K."/>
            <person name="Miller A.N."/>
            <person name="Grigoriev I.V."/>
            <person name="Debuchy R."/>
            <person name="Gladieux P."/>
            <person name="Thoren M.H."/>
            <person name="Johannesson H."/>
        </authorList>
    </citation>
    <scope>NUCLEOTIDE SEQUENCE</scope>
    <source>
        <strain evidence="2">CBS 103.79</strain>
    </source>
</reference>
<feature type="region of interest" description="Disordered" evidence="1">
    <location>
        <begin position="383"/>
        <end position="429"/>
    </location>
</feature>
<dbReference type="EMBL" id="MU855760">
    <property type="protein sequence ID" value="KAK3899621.1"/>
    <property type="molecule type" value="Genomic_DNA"/>
</dbReference>
<evidence type="ECO:0000313" key="2">
    <source>
        <dbReference type="EMBL" id="KAK3899621.1"/>
    </source>
</evidence>
<feature type="region of interest" description="Disordered" evidence="1">
    <location>
        <begin position="73"/>
        <end position="98"/>
    </location>
</feature>
<organism evidence="2 3">
    <name type="scientific">Staphylotrichum tortipilum</name>
    <dbReference type="NCBI Taxonomy" id="2831512"/>
    <lineage>
        <taxon>Eukaryota</taxon>
        <taxon>Fungi</taxon>
        <taxon>Dikarya</taxon>
        <taxon>Ascomycota</taxon>
        <taxon>Pezizomycotina</taxon>
        <taxon>Sordariomycetes</taxon>
        <taxon>Sordariomycetidae</taxon>
        <taxon>Sordariales</taxon>
        <taxon>Chaetomiaceae</taxon>
        <taxon>Staphylotrichum</taxon>
    </lineage>
</organism>
<proteinExistence type="predicted"/>
<evidence type="ECO:0000313" key="3">
    <source>
        <dbReference type="Proteomes" id="UP001303889"/>
    </source>
</evidence>
<evidence type="ECO:0008006" key="4">
    <source>
        <dbReference type="Google" id="ProtNLM"/>
    </source>
</evidence>
<keyword evidence="3" id="KW-1185">Reference proteome</keyword>
<evidence type="ECO:0000256" key="1">
    <source>
        <dbReference type="SAM" id="MobiDB-lite"/>
    </source>
</evidence>
<name>A0AAN6MGC0_9PEZI</name>
<comment type="caution">
    <text evidence="2">The sequence shown here is derived from an EMBL/GenBank/DDBJ whole genome shotgun (WGS) entry which is preliminary data.</text>
</comment>
<dbReference type="Proteomes" id="UP001303889">
    <property type="component" value="Unassembled WGS sequence"/>
</dbReference>
<feature type="non-terminal residue" evidence="2">
    <location>
        <position position="429"/>
    </location>
</feature>
<gene>
    <name evidence="2" type="ORF">C8A05DRAFT_17966</name>
</gene>
<dbReference type="CDD" id="cd22744">
    <property type="entry name" value="OTU"/>
    <property type="match status" value="1"/>
</dbReference>
<sequence length="429" mass="49030">MAQAFFDGADEATRDELARLLFYRDLETIRRPKPLFDPSDYPVSTLAVYDHGMPRALTPAPLRASQVAPIQIDDDDEKEPDPAALAAAQVDPPPLSGPKTDIKRINVAGIRTSIGYTQPFESQFQLEVGAARNAGKEHLDQESVFDHKDWKWYLGNCKETVVLVKGFPMLEDVVFVLHPNYWLRPAKHGKRIPNGNCYWLSLALLLYGNASCWLRVKAEHLSFLEKVLMDENHPRHEFYTRENLHSTRTKAIGKGQEWEGQVNLWEKLHLPGCWMNEDICILTADVYGVVLVLYKYDVPRKECWQNKIYDLKTFGAYNNRHIFMCYTHENHFQPMVPNDYYSYEFQLPRLTISATKRYNLVTGPRKRPGDGPKHYWRGPTQAIPCPLSQPSFTEDHLKRAGGYETSKTKPAPDPSSSKNAPTRPAPSAE</sequence>
<accession>A0AAN6MGC0</accession>
<protein>
    <recommendedName>
        <fullName evidence="4">OTU domain-containing protein</fullName>
    </recommendedName>
</protein>